<evidence type="ECO:0000313" key="2">
    <source>
        <dbReference type="EMBL" id="KAJ5556703.1"/>
    </source>
</evidence>
<organism evidence="2 3">
    <name type="scientific">Penicillium frequentans</name>
    <dbReference type="NCBI Taxonomy" id="3151616"/>
    <lineage>
        <taxon>Eukaryota</taxon>
        <taxon>Fungi</taxon>
        <taxon>Dikarya</taxon>
        <taxon>Ascomycota</taxon>
        <taxon>Pezizomycotina</taxon>
        <taxon>Eurotiomycetes</taxon>
        <taxon>Eurotiomycetidae</taxon>
        <taxon>Eurotiales</taxon>
        <taxon>Aspergillaceae</taxon>
        <taxon>Penicillium</taxon>
    </lineage>
</organism>
<proteinExistence type="predicted"/>
<evidence type="ECO:0000313" key="3">
    <source>
        <dbReference type="Proteomes" id="UP001220324"/>
    </source>
</evidence>
<dbReference type="Pfam" id="PF14441">
    <property type="entry name" value="OTT_1508_deam"/>
    <property type="match status" value="1"/>
</dbReference>
<sequence>MYYKLTTPAKTRAKWLERLLIERNDFQLCTFAYDICHPKSLLQLQLWSAETQRAAGSKGKHDSFASTKHFLGRLAHHVHAPQQLCADATYMSYMLQSYEVCDISPIPCAPSPSPDVHTNLDGILNRMLGKNHKERSEIERGLHYLNSIKGIFSQFLTEYNGLNPRVHAEVQVLEHFHNNRLVFAGNDRFIACSKPACLCCEMYFKYHPARMVVPESHRKVWINWGPPLIRDYSKTNPAAIEQRYIVNKIIDDISELIISQVLEQVSASHWHPDSRTGISDLLERPRGWANLWKDQPVELVSSPVESPVEQRSTVQKLREYSARYEASGESDEDSDLDDGGVSLI</sequence>
<evidence type="ECO:0000256" key="1">
    <source>
        <dbReference type="SAM" id="MobiDB-lite"/>
    </source>
</evidence>
<dbReference type="PANTHER" id="PTHR42037:SF1">
    <property type="match status" value="1"/>
</dbReference>
<dbReference type="Proteomes" id="UP001220324">
    <property type="component" value="Unassembled WGS sequence"/>
</dbReference>
<comment type="caution">
    <text evidence="2">The sequence shown here is derived from an EMBL/GenBank/DDBJ whole genome shotgun (WGS) entry which is preliminary data.</text>
</comment>
<feature type="region of interest" description="Disordered" evidence="1">
    <location>
        <begin position="322"/>
        <end position="344"/>
    </location>
</feature>
<dbReference type="PANTHER" id="PTHR42037">
    <property type="match status" value="1"/>
</dbReference>
<dbReference type="AlphaFoldDB" id="A0AAD6D664"/>
<dbReference type="EMBL" id="JAQIZZ010000001">
    <property type="protein sequence ID" value="KAJ5556703.1"/>
    <property type="molecule type" value="Genomic_DNA"/>
</dbReference>
<dbReference type="InterPro" id="IPR027796">
    <property type="entry name" value="OTT_1508_deam-like"/>
</dbReference>
<keyword evidence="3" id="KW-1185">Reference proteome</keyword>
<name>A0AAD6D664_9EURO</name>
<gene>
    <name evidence="2" type="ORF">N7494_000618</name>
</gene>
<reference evidence="2 3" key="1">
    <citation type="journal article" date="2023" name="IMA Fungus">
        <title>Comparative genomic study of the Penicillium genus elucidates a diverse pangenome and 15 lateral gene transfer events.</title>
        <authorList>
            <person name="Petersen C."/>
            <person name="Sorensen T."/>
            <person name="Nielsen M.R."/>
            <person name="Sondergaard T.E."/>
            <person name="Sorensen J.L."/>
            <person name="Fitzpatrick D.A."/>
            <person name="Frisvad J.C."/>
            <person name="Nielsen K.L."/>
        </authorList>
    </citation>
    <scope>NUCLEOTIDE SEQUENCE [LARGE SCALE GENOMIC DNA]</scope>
    <source>
        <strain evidence="2 3">IBT 35679</strain>
    </source>
</reference>
<feature type="compositionally biased region" description="Acidic residues" evidence="1">
    <location>
        <begin position="328"/>
        <end position="338"/>
    </location>
</feature>
<accession>A0AAD6D664</accession>
<protein>
    <submittedName>
        <fullName evidence="2">Uncharacterized protein</fullName>
    </submittedName>
</protein>